<reference evidence="3" key="1">
    <citation type="submission" date="2018-07" db="EMBL/GenBank/DDBJ databases">
        <title>Genome sequence of Erythrobacter strain YH-07, an antagonistic bacterium isolated from Yellow Sea.</title>
        <authorList>
            <person name="Tang T."/>
            <person name="Liu Q."/>
            <person name="Sun X."/>
        </authorList>
    </citation>
    <scope>NUCLEOTIDE SEQUENCE [LARGE SCALE GENOMIC DNA]</scope>
    <source>
        <strain evidence="3">YH-07</strain>
    </source>
</reference>
<organism evidence="2 3">
    <name type="scientific">Erythrobacter aureus</name>
    <dbReference type="NCBI Taxonomy" id="2182384"/>
    <lineage>
        <taxon>Bacteria</taxon>
        <taxon>Pseudomonadati</taxon>
        <taxon>Pseudomonadota</taxon>
        <taxon>Alphaproteobacteria</taxon>
        <taxon>Sphingomonadales</taxon>
        <taxon>Erythrobacteraceae</taxon>
        <taxon>Erythrobacter/Porphyrobacter group</taxon>
        <taxon>Erythrobacter</taxon>
    </lineage>
</organism>
<gene>
    <name evidence="2" type="ORF">DVR09_06085</name>
</gene>
<dbReference type="AlphaFoldDB" id="A0A345YDG2"/>
<dbReference type="GO" id="GO:0016787">
    <property type="term" value="F:hydrolase activity"/>
    <property type="evidence" value="ECO:0007669"/>
    <property type="project" value="UniProtKB-KW"/>
</dbReference>
<sequence length="319" mass="35193">MSASHQTIDRRVIPPAAKESTFTLADGHAIRRIDWPGVDEGGRGSLLFLPGRGDFYEKYLETLDHWHRAGWRVTAADWRGQAGSGRLGGDAVTGHIDDFATWSEDLACLWKAWKAKTPGPHILGAHSMGAHVVMRALVDGLVDPEAVVLSAPMIGMAGPPLPLAVLHGVARAMTRIGKPTRPAWKWSEKPGEMPARRRDLLTHDADRYADELWWREKRPELVMGPGSWGWVERAYASARRLGEAGAMEAVRVPVLIISTSADRLVDHAAAVRAARRLPGGELIEFGEEAHHEILREVDPVRERALAGIDEFLDRVAPRK</sequence>
<dbReference type="OrthoDB" id="9788260at2"/>
<evidence type="ECO:0000313" key="2">
    <source>
        <dbReference type="EMBL" id="AXK41964.1"/>
    </source>
</evidence>
<keyword evidence="2" id="KW-0378">Hydrolase</keyword>
<name>A0A345YDG2_9SPHN</name>
<dbReference type="Gene3D" id="3.40.50.1820">
    <property type="entry name" value="alpha/beta hydrolase"/>
    <property type="match status" value="1"/>
</dbReference>
<evidence type="ECO:0000313" key="3">
    <source>
        <dbReference type="Proteomes" id="UP000254508"/>
    </source>
</evidence>
<dbReference type="InterPro" id="IPR022742">
    <property type="entry name" value="Hydrolase_4"/>
</dbReference>
<dbReference type="InterPro" id="IPR051044">
    <property type="entry name" value="MAG_DAG_Lipase"/>
</dbReference>
<dbReference type="Proteomes" id="UP000254508">
    <property type="component" value="Chromosome"/>
</dbReference>
<evidence type="ECO:0000259" key="1">
    <source>
        <dbReference type="Pfam" id="PF12146"/>
    </source>
</evidence>
<dbReference type="Pfam" id="PF12146">
    <property type="entry name" value="Hydrolase_4"/>
    <property type="match status" value="1"/>
</dbReference>
<keyword evidence="3" id="KW-1185">Reference proteome</keyword>
<dbReference type="KEGG" id="err:DVR09_06085"/>
<dbReference type="InterPro" id="IPR029058">
    <property type="entry name" value="AB_hydrolase_fold"/>
</dbReference>
<dbReference type="PANTHER" id="PTHR11614">
    <property type="entry name" value="PHOSPHOLIPASE-RELATED"/>
    <property type="match status" value="1"/>
</dbReference>
<proteinExistence type="predicted"/>
<feature type="domain" description="Serine aminopeptidase S33" evidence="1">
    <location>
        <begin position="43"/>
        <end position="298"/>
    </location>
</feature>
<accession>A0A345YDG2</accession>
<protein>
    <submittedName>
        <fullName evidence="2">Alpha/beta hydrolase</fullName>
    </submittedName>
</protein>
<dbReference type="EMBL" id="CP031357">
    <property type="protein sequence ID" value="AXK41964.1"/>
    <property type="molecule type" value="Genomic_DNA"/>
</dbReference>
<dbReference type="RefSeq" id="WP_115416150.1">
    <property type="nucleotide sequence ID" value="NZ_CP031357.1"/>
</dbReference>
<dbReference type="SUPFAM" id="SSF53474">
    <property type="entry name" value="alpha/beta-Hydrolases"/>
    <property type="match status" value="1"/>
</dbReference>